<reference evidence="2 3" key="1">
    <citation type="submission" date="2017-03" db="EMBL/GenBank/DDBJ databases">
        <title>WGS assembly of Porphyra umbilicalis.</title>
        <authorList>
            <person name="Brawley S.H."/>
            <person name="Blouin N.A."/>
            <person name="Ficko-Blean E."/>
            <person name="Wheeler G.L."/>
            <person name="Lohr M."/>
            <person name="Goodson H.V."/>
            <person name="Jenkins J.W."/>
            <person name="Blaby-Haas C.E."/>
            <person name="Helliwell K.E."/>
            <person name="Chan C."/>
            <person name="Marriage T."/>
            <person name="Bhattacharya D."/>
            <person name="Klein A.S."/>
            <person name="Badis Y."/>
            <person name="Brodie J."/>
            <person name="Cao Y."/>
            <person name="Collen J."/>
            <person name="Dittami S.M."/>
            <person name="Gachon C.M."/>
            <person name="Green B.R."/>
            <person name="Karpowicz S."/>
            <person name="Kim J.W."/>
            <person name="Kudahl U."/>
            <person name="Lin S."/>
            <person name="Michel G."/>
            <person name="Mittag M."/>
            <person name="Olson B.J."/>
            <person name="Pangilinan J."/>
            <person name="Peng Y."/>
            <person name="Qiu H."/>
            <person name="Shu S."/>
            <person name="Singer J.T."/>
            <person name="Smith A.G."/>
            <person name="Sprecher B.N."/>
            <person name="Wagner V."/>
            <person name="Wang W."/>
            <person name="Wang Z.-Y."/>
            <person name="Yan J."/>
            <person name="Yarish C."/>
            <person name="Zoeuner-Riek S."/>
            <person name="Zhuang Y."/>
            <person name="Zou Y."/>
            <person name="Lindquist E.A."/>
            <person name="Grimwood J."/>
            <person name="Barry K."/>
            <person name="Rokhsar D.S."/>
            <person name="Schmutz J."/>
            <person name="Stiller J.W."/>
            <person name="Grossman A.R."/>
            <person name="Prochnik S.E."/>
        </authorList>
    </citation>
    <scope>NUCLEOTIDE SEQUENCE [LARGE SCALE GENOMIC DNA]</scope>
    <source>
        <strain evidence="2">4086291</strain>
    </source>
</reference>
<name>A0A1X6NJJ1_PORUM</name>
<dbReference type="EMBL" id="KV920160">
    <property type="protein sequence ID" value="OSX68720.1"/>
    <property type="molecule type" value="Genomic_DNA"/>
</dbReference>
<dbReference type="OrthoDB" id="10551738at2759"/>
<gene>
    <name evidence="2" type="ORF">BU14_2337s0001</name>
</gene>
<keyword evidence="1" id="KW-0812">Transmembrane</keyword>
<dbReference type="AlphaFoldDB" id="A0A1X6NJJ1"/>
<keyword evidence="3" id="KW-1185">Reference proteome</keyword>
<keyword evidence="1" id="KW-0472">Membrane</keyword>
<keyword evidence="1" id="KW-1133">Transmembrane helix</keyword>
<feature type="transmembrane region" description="Helical" evidence="1">
    <location>
        <begin position="75"/>
        <end position="95"/>
    </location>
</feature>
<sequence length="104" mass="11290">MPPPPCHSFRGARLRCPHAVGRCSLPRPMQVSPVLDDPLARRAIGPKRFSKAATQQENMSFQDAWAAKNGRVVDIWVIVGLLFIVIPPAIIGWALSTGVIPGLV</sequence>
<evidence type="ECO:0000313" key="2">
    <source>
        <dbReference type="EMBL" id="OSX68720.1"/>
    </source>
</evidence>
<protein>
    <submittedName>
        <fullName evidence="2">Uncharacterized protein</fullName>
    </submittedName>
</protein>
<proteinExistence type="predicted"/>
<evidence type="ECO:0000256" key="1">
    <source>
        <dbReference type="SAM" id="Phobius"/>
    </source>
</evidence>
<evidence type="ECO:0000313" key="3">
    <source>
        <dbReference type="Proteomes" id="UP000218209"/>
    </source>
</evidence>
<organism evidence="2 3">
    <name type="scientific">Porphyra umbilicalis</name>
    <name type="common">Purple laver</name>
    <name type="synonym">Red alga</name>
    <dbReference type="NCBI Taxonomy" id="2786"/>
    <lineage>
        <taxon>Eukaryota</taxon>
        <taxon>Rhodophyta</taxon>
        <taxon>Bangiophyceae</taxon>
        <taxon>Bangiales</taxon>
        <taxon>Bangiaceae</taxon>
        <taxon>Porphyra</taxon>
    </lineage>
</organism>
<accession>A0A1X6NJJ1</accession>
<dbReference type="Proteomes" id="UP000218209">
    <property type="component" value="Unassembled WGS sequence"/>
</dbReference>